<gene>
    <name evidence="1" type="ORF">TvY486_0043580</name>
</gene>
<dbReference type="AlphaFoldDB" id="F9WV53"/>
<dbReference type="EMBL" id="CAEX01007722">
    <property type="protein sequence ID" value="CCD21458.1"/>
    <property type="molecule type" value="Genomic_DNA"/>
</dbReference>
<protein>
    <submittedName>
        <fullName evidence="1">Uncharacterized protein</fullName>
    </submittedName>
</protein>
<name>F9WV53_TRYVY</name>
<evidence type="ECO:0000313" key="1">
    <source>
        <dbReference type="EMBL" id="CCD21458.1"/>
    </source>
</evidence>
<accession>F9WV53</accession>
<keyword evidence="2" id="KW-1185">Reference proteome</keyword>
<dbReference type="VEuPathDB" id="TriTrypDB:TvY486_0043580"/>
<reference evidence="1 2" key="1">
    <citation type="journal article" date="2012" name="Proc. Natl. Acad. Sci. U.S.A.">
        <title>Antigenic diversity is generated by distinct evolutionary mechanisms in African trypanosome species.</title>
        <authorList>
            <person name="Jackson A.P."/>
            <person name="Berry A."/>
            <person name="Aslett M."/>
            <person name="Allison H.C."/>
            <person name="Burton P."/>
            <person name="Vavrova-Anderson J."/>
            <person name="Brown R."/>
            <person name="Browne H."/>
            <person name="Corton N."/>
            <person name="Hauser H."/>
            <person name="Gamble J."/>
            <person name="Gilderthorp R."/>
            <person name="Marcello L."/>
            <person name="McQuillan J."/>
            <person name="Otto T.D."/>
            <person name="Quail M.A."/>
            <person name="Sanders M.J."/>
            <person name="van Tonder A."/>
            <person name="Ginger M.L."/>
            <person name="Field M.C."/>
            <person name="Barry J.D."/>
            <person name="Hertz-Fowler C."/>
            <person name="Berriman M."/>
        </authorList>
    </citation>
    <scope>NUCLEOTIDE SEQUENCE</scope>
    <source>
        <strain evidence="1 2">Y486</strain>
    </source>
</reference>
<evidence type="ECO:0000313" key="2">
    <source>
        <dbReference type="Proteomes" id="UP000009027"/>
    </source>
</evidence>
<sequence length="501" mass="53913">MDGMCHELVMALAGMTKGAAEWWSMLEDAVGILGLFSVFGVVGDVTQPSSVLSVFGEDFDCKSADAVNNTNGGGTGNRSEVCALFPASRWVRTIRHICDGSANHHLPGCTTSSVPGFQNRLVVTPGTEGANCSTGSCACYSLHCKWLAAVQLLANILVNAPPLRCGSPLECDSLCKSQSCGLACSSLEAASGRLRVVGPIVRSIISFSCCQYACLFSDAGIHGEACSGCDSLPKTRQAVSHLVQKFAQHHPQGQEVMAFLIVAATDLARELFGKDACVPSYLVPCFSCFVQAVAGEWRGGVKYLSDKQSGTTCLDVMSSLEGLTHLFSQAIYRCCVGQLSTAVARALVQEYVSCASLFLDEKRVGDDGDKVATICSLQLDGAIRRMSADCDSSNESSDTKTMSAFAGDEVLLRNLLSQYQPSDDSTRPRWELFFRLSAKARELRLRDVGASSLHRAVHAEGHYWEVVCSTVAASYKNNPLVEEWQLFLNDWISSVRRLITG</sequence>
<organism evidence="1 2">
    <name type="scientific">Trypanosoma vivax (strain Y486)</name>
    <dbReference type="NCBI Taxonomy" id="1055687"/>
    <lineage>
        <taxon>Eukaryota</taxon>
        <taxon>Discoba</taxon>
        <taxon>Euglenozoa</taxon>
        <taxon>Kinetoplastea</taxon>
        <taxon>Metakinetoplastina</taxon>
        <taxon>Trypanosomatida</taxon>
        <taxon>Trypanosomatidae</taxon>
        <taxon>Trypanosoma</taxon>
        <taxon>Duttonella</taxon>
    </lineage>
</organism>
<proteinExistence type="predicted"/>
<dbReference type="Proteomes" id="UP000009027">
    <property type="component" value="Unassembled WGS sequence"/>
</dbReference>